<dbReference type="AlphaFoldDB" id="A0A8K0UCQ5"/>
<evidence type="ECO:0000313" key="3">
    <source>
        <dbReference type="Proteomes" id="UP000813824"/>
    </source>
</evidence>
<sequence>MIHLDRNHSSPHATSNLILDNIPPSDQHSLLSWSGPPRDDRPFYQDSEVPDIPSIHPDIAAKDAPSSPRSSPSLRTDAPYTSTHAPSESLVDIPLEDAPESKEEDPTLSSPGLANITSPTLGSSSSLTPPPDANSPASPSRPESLDPSAPPNSGSEGVTEGETDDVEKASRASTPLSELSSALDADEQPSSTANAEVARGSASDDSKGVADGKSSSTDGTLTRSKPPFPADNQAPTKPVQTSAGSGFGQNGHVVDSLHQLGNVMSSVQAVVDTPAKPNAKVVTILELNTHLLRVFMELQAQKVPVVDARCQEYSTRLQTNLTWLAAAADEGQRVSLSQIALPNMQSPPSVPSASMERIQHIYAELPTLFQKDIARREQQNNSSLLKRDRPDETFPNMTSKRRDTGDGKSMSFSPSPSQSTTFTQFPVQSTGVPEAGASSNSSAGPSMQLQSPAGGHHTGLQDPRQLHSRLGQHPHLEPRQASPPGASPSAGHPQMQMSQAQATSVLQQQYQILQNPSHPMVQYLNQTIPNFSTLPVPQQLQKMQTVQAMMRQQSQQRAGSQSKGNPASNGFGQPMSTTGLPNSPVNGGSSRVSPTSHAFPHSNQGPGQGFDSRATMASLTAQQQAALATMNPQQRQLMLMQQHLMRNAGNTSQNAMLNAQGLSGAQDRMSRAPMAGPSLHPDQNGYSPIRAQTMIQGMSRNGTPSDNFMPSSLQRPQLPMADEFQGTMAGQQGMSSHSQGLNQFAGSSSSPGPSWSPPLAQSGTYGMGMSPPETPFGGQPMSGSSWNTGSMNMPDRMPTLPQNTGAISLQQGIPLGDDASNDLDSMFDWGQ</sequence>
<feature type="compositionally biased region" description="Low complexity" evidence="1">
    <location>
        <begin position="482"/>
        <end position="491"/>
    </location>
</feature>
<feature type="compositionally biased region" description="Polar residues" evidence="1">
    <location>
        <begin position="10"/>
        <end position="32"/>
    </location>
</feature>
<feature type="compositionally biased region" description="Low complexity" evidence="1">
    <location>
        <begin position="411"/>
        <end position="426"/>
    </location>
</feature>
<accession>A0A8K0UCQ5</accession>
<feature type="compositionally biased region" description="Polar residues" evidence="1">
    <location>
        <begin position="728"/>
        <end position="745"/>
    </location>
</feature>
<protein>
    <submittedName>
        <fullName evidence="2">Uncharacterized protein</fullName>
    </submittedName>
</protein>
<feature type="compositionally biased region" description="Polar residues" evidence="1">
    <location>
        <begin position="213"/>
        <end position="223"/>
    </location>
</feature>
<feature type="compositionally biased region" description="Low complexity" evidence="1">
    <location>
        <begin position="547"/>
        <end position="561"/>
    </location>
</feature>
<keyword evidence="3" id="KW-1185">Reference proteome</keyword>
<name>A0A8K0UCQ5_9AGAR</name>
<feature type="compositionally biased region" description="Polar residues" evidence="1">
    <location>
        <begin position="562"/>
        <end position="605"/>
    </location>
</feature>
<evidence type="ECO:0000256" key="1">
    <source>
        <dbReference type="SAM" id="MobiDB-lite"/>
    </source>
</evidence>
<feature type="region of interest" description="Disordered" evidence="1">
    <location>
        <begin position="728"/>
        <end position="831"/>
    </location>
</feature>
<reference evidence="2" key="1">
    <citation type="journal article" date="2021" name="New Phytol.">
        <title>Evolutionary innovations through gain and loss of genes in the ectomycorrhizal Boletales.</title>
        <authorList>
            <person name="Wu G."/>
            <person name="Miyauchi S."/>
            <person name="Morin E."/>
            <person name="Kuo A."/>
            <person name="Drula E."/>
            <person name="Varga T."/>
            <person name="Kohler A."/>
            <person name="Feng B."/>
            <person name="Cao Y."/>
            <person name="Lipzen A."/>
            <person name="Daum C."/>
            <person name="Hundley H."/>
            <person name="Pangilinan J."/>
            <person name="Johnson J."/>
            <person name="Barry K."/>
            <person name="LaButti K."/>
            <person name="Ng V."/>
            <person name="Ahrendt S."/>
            <person name="Min B."/>
            <person name="Choi I.G."/>
            <person name="Park H."/>
            <person name="Plett J.M."/>
            <person name="Magnuson J."/>
            <person name="Spatafora J.W."/>
            <person name="Nagy L.G."/>
            <person name="Henrissat B."/>
            <person name="Grigoriev I.V."/>
            <person name="Yang Z.L."/>
            <person name="Xu J."/>
            <person name="Martin F.M."/>
        </authorList>
    </citation>
    <scope>NUCLEOTIDE SEQUENCE</scope>
    <source>
        <strain evidence="2">KKN 215</strain>
    </source>
</reference>
<feature type="region of interest" description="Disordered" evidence="1">
    <location>
        <begin position="542"/>
        <end position="612"/>
    </location>
</feature>
<evidence type="ECO:0000313" key="2">
    <source>
        <dbReference type="EMBL" id="KAH8074937.1"/>
    </source>
</evidence>
<gene>
    <name evidence="2" type="ORF">BXZ70DRAFT_744128</name>
</gene>
<proteinExistence type="predicted"/>
<feature type="compositionally biased region" description="Polar residues" evidence="1">
    <location>
        <begin position="233"/>
        <end position="244"/>
    </location>
</feature>
<comment type="caution">
    <text evidence="2">The sequence shown here is derived from an EMBL/GenBank/DDBJ whole genome shotgun (WGS) entry which is preliminary data.</text>
</comment>
<feature type="compositionally biased region" description="Polar residues" evidence="1">
    <location>
        <begin position="800"/>
        <end position="811"/>
    </location>
</feature>
<feature type="compositionally biased region" description="Low complexity" evidence="1">
    <location>
        <begin position="117"/>
        <end position="127"/>
    </location>
</feature>
<feature type="compositionally biased region" description="Polar residues" evidence="1">
    <location>
        <begin position="107"/>
        <end position="116"/>
    </location>
</feature>
<feature type="compositionally biased region" description="Low complexity" evidence="1">
    <location>
        <begin position="435"/>
        <end position="446"/>
    </location>
</feature>
<feature type="region of interest" description="Disordered" evidence="1">
    <location>
        <begin position="377"/>
        <end position="503"/>
    </location>
</feature>
<dbReference type="EMBL" id="JAEVFJ010000070">
    <property type="protein sequence ID" value="KAH8074937.1"/>
    <property type="molecule type" value="Genomic_DNA"/>
</dbReference>
<feature type="region of interest" description="Disordered" evidence="1">
    <location>
        <begin position="1"/>
        <end position="253"/>
    </location>
</feature>
<dbReference type="OrthoDB" id="2530523at2759"/>
<organism evidence="2 3">
    <name type="scientific">Cristinia sonorae</name>
    <dbReference type="NCBI Taxonomy" id="1940300"/>
    <lineage>
        <taxon>Eukaryota</taxon>
        <taxon>Fungi</taxon>
        <taxon>Dikarya</taxon>
        <taxon>Basidiomycota</taxon>
        <taxon>Agaricomycotina</taxon>
        <taxon>Agaricomycetes</taxon>
        <taxon>Agaricomycetidae</taxon>
        <taxon>Agaricales</taxon>
        <taxon>Pleurotineae</taxon>
        <taxon>Stephanosporaceae</taxon>
        <taxon>Cristinia</taxon>
    </lineage>
</organism>
<dbReference type="Proteomes" id="UP000813824">
    <property type="component" value="Unassembled WGS sequence"/>
</dbReference>
<feature type="compositionally biased region" description="Polar residues" evidence="1">
    <location>
        <begin position="171"/>
        <end position="180"/>
    </location>
</feature>
<feature type="compositionally biased region" description="Polar residues" evidence="1">
    <location>
        <begin position="781"/>
        <end position="791"/>
    </location>
</feature>